<dbReference type="PANTHER" id="PTHR43135:SF3">
    <property type="entry name" value="ALPHA-D-RIBOSE 1-METHYLPHOSPHONATE 5-TRIPHOSPHATE DIPHOSPHATASE"/>
    <property type="match status" value="1"/>
</dbReference>
<feature type="signal peptide" evidence="1">
    <location>
        <begin position="1"/>
        <end position="23"/>
    </location>
</feature>
<dbReference type="Gene3D" id="3.30.110.90">
    <property type="entry name" value="Amidohydrolase"/>
    <property type="match status" value="1"/>
</dbReference>
<dbReference type="InterPro" id="IPR051781">
    <property type="entry name" value="Metallo-dep_Hydrolase"/>
</dbReference>
<dbReference type="Proteomes" id="UP001589774">
    <property type="component" value="Unassembled WGS sequence"/>
</dbReference>
<comment type="caution">
    <text evidence="3">The sequence shown here is derived from an EMBL/GenBank/DDBJ whole genome shotgun (WGS) entry which is preliminary data.</text>
</comment>
<dbReference type="PROSITE" id="PS51257">
    <property type="entry name" value="PROKAR_LIPOPROTEIN"/>
    <property type="match status" value="1"/>
</dbReference>
<dbReference type="RefSeq" id="WP_130856108.1">
    <property type="nucleotide sequence ID" value="NZ_JBHLWO010000001.1"/>
</dbReference>
<dbReference type="PANTHER" id="PTHR43135">
    <property type="entry name" value="ALPHA-D-RIBOSE 1-METHYLPHOSPHONATE 5-TRIPHOSPHATE DIPHOSPHATASE"/>
    <property type="match status" value="1"/>
</dbReference>
<sequence>MDKLLLFLLLLFFLACSSSRQEADTADDTKIILKDALVIDGTGAAPRQADIAIFNGLIAAIDSQLDTSDAKVINLAGKTVLPAFISAHVHIGTLKGTSASAENFTRGNILRQLRKYQQYGILQVLSMGTDRPLLFENQLYDSLKNGQLDGARLFSAGIGFNVPGAVPTGSPMDLLYRPTNASEVPALMDQLMQYKPQAVKIWVDDFGGTAKKMDRSIYQAIIQEAHKHSIPVVAHVYNLEDARQLVADGVDVLGHSIRDQLVDDDLLTQMKTNRVAYIPTLTLDEFAIAYASDPEWMNDPFFKQALEPGVYEMLSAPDYQSQVKKDPQYERKVLALKNALANVLRMAKAGILVGLGTDSGASPTRVQGYAEHRELELLVRAGLTPLEAISIATQNAAKILHIDKQYGTIEKGKVADLLILEANPLTDIRNTHQIDGVMKAGQWMPREVVE</sequence>
<dbReference type="Pfam" id="PF01979">
    <property type="entry name" value="Amidohydro_1"/>
    <property type="match status" value="1"/>
</dbReference>
<dbReference type="InterPro" id="IPR032466">
    <property type="entry name" value="Metal_Hydrolase"/>
</dbReference>
<keyword evidence="1" id="KW-0732">Signal</keyword>
<organism evidence="3 4">
    <name type="scientific">Olivibacter oleidegradans</name>
    <dbReference type="NCBI Taxonomy" id="760123"/>
    <lineage>
        <taxon>Bacteria</taxon>
        <taxon>Pseudomonadati</taxon>
        <taxon>Bacteroidota</taxon>
        <taxon>Sphingobacteriia</taxon>
        <taxon>Sphingobacteriales</taxon>
        <taxon>Sphingobacteriaceae</taxon>
        <taxon>Olivibacter</taxon>
    </lineage>
</organism>
<reference evidence="3 4" key="1">
    <citation type="submission" date="2024-09" db="EMBL/GenBank/DDBJ databases">
        <authorList>
            <person name="Sun Q."/>
            <person name="Mori K."/>
        </authorList>
    </citation>
    <scope>NUCLEOTIDE SEQUENCE [LARGE SCALE GENOMIC DNA]</scope>
    <source>
        <strain evidence="3 4">CCM 7765</strain>
    </source>
</reference>
<protein>
    <submittedName>
        <fullName evidence="3">Amidohydrolase family protein</fullName>
    </submittedName>
</protein>
<feature type="domain" description="Amidohydrolase-related" evidence="2">
    <location>
        <begin position="79"/>
        <end position="443"/>
    </location>
</feature>
<dbReference type="Gene3D" id="3.40.50.10910">
    <property type="entry name" value="Amidohydrolase"/>
    <property type="match status" value="1"/>
</dbReference>
<evidence type="ECO:0000259" key="2">
    <source>
        <dbReference type="Pfam" id="PF01979"/>
    </source>
</evidence>
<dbReference type="InterPro" id="IPR006680">
    <property type="entry name" value="Amidohydro-rel"/>
</dbReference>
<accession>A0ABV6HGI8</accession>
<dbReference type="EMBL" id="JBHLWO010000001">
    <property type="protein sequence ID" value="MFC0318008.1"/>
    <property type="molecule type" value="Genomic_DNA"/>
</dbReference>
<name>A0ABV6HGI8_9SPHI</name>
<evidence type="ECO:0000256" key="1">
    <source>
        <dbReference type="SAM" id="SignalP"/>
    </source>
</evidence>
<proteinExistence type="predicted"/>
<dbReference type="SUPFAM" id="SSF51338">
    <property type="entry name" value="Composite domain of metallo-dependent hydrolases"/>
    <property type="match status" value="1"/>
</dbReference>
<dbReference type="Gene3D" id="1.20.58.520">
    <property type="entry name" value="Amidohydrolase"/>
    <property type="match status" value="1"/>
</dbReference>
<evidence type="ECO:0000313" key="3">
    <source>
        <dbReference type="EMBL" id="MFC0318008.1"/>
    </source>
</evidence>
<gene>
    <name evidence="3" type="ORF">ACFFI0_06795</name>
</gene>
<keyword evidence="4" id="KW-1185">Reference proteome</keyword>
<evidence type="ECO:0000313" key="4">
    <source>
        <dbReference type="Proteomes" id="UP001589774"/>
    </source>
</evidence>
<dbReference type="Gene3D" id="2.30.40.10">
    <property type="entry name" value="Urease, subunit C, domain 1"/>
    <property type="match status" value="1"/>
</dbReference>
<dbReference type="SUPFAM" id="SSF51556">
    <property type="entry name" value="Metallo-dependent hydrolases"/>
    <property type="match status" value="1"/>
</dbReference>
<dbReference type="InterPro" id="IPR011059">
    <property type="entry name" value="Metal-dep_hydrolase_composite"/>
</dbReference>
<feature type="chain" id="PRO_5045455173" evidence="1">
    <location>
        <begin position="24"/>
        <end position="450"/>
    </location>
</feature>